<dbReference type="Gene3D" id="1.10.10.10">
    <property type="entry name" value="Winged helix-like DNA-binding domain superfamily/Winged helix DNA-binding domain"/>
    <property type="match status" value="1"/>
</dbReference>
<accession>A0A437ALY8</accession>
<organism evidence="9 10">
    <name type="scientific">Tubulinosema ratisbonensis</name>
    <dbReference type="NCBI Taxonomy" id="291195"/>
    <lineage>
        <taxon>Eukaryota</taxon>
        <taxon>Fungi</taxon>
        <taxon>Fungi incertae sedis</taxon>
        <taxon>Microsporidia</taxon>
        <taxon>Tubulinosematoidea</taxon>
        <taxon>Tubulinosematidae</taxon>
        <taxon>Tubulinosema</taxon>
    </lineage>
</organism>
<keyword evidence="2" id="KW-0805">Transcription regulation</keyword>
<dbReference type="InterPro" id="IPR030456">
    <property type="entry name" value="TF_fork_head_CS_2"/>
</dbReference>
<dbReference type="PROSITE" id="PS50039">
    <property type="entry name" value="FORK_HEAD_3"/>
    <property type="match status" value="1"/>
</dbReference>
<reference evidence="9 10" key="1">
    <citation type="submission" date="2018-10" db="EMBL/GenBank/DDBJ databases">
        <title>Draft genome sequence of the microsporidian Tubulinosema ratisbonensis.</title>
        <authorList>
            <person name="Polonais V."/>
            <person name="Peyretaillade E."/>
            <person name="Niehus S."/>
            <person name="Wawrzyniak I."/>
            <person name="Franchet A."/>
            <person name="Gaspin C."/>
            <person name="Reichstadt M."/>
            <person name="Belser C."/>
            <person name="Labadie K."/>
            <person name="Delbac F."/>
            <person name="Ferrandon D."/>
        </authorList>
    </citation>
    <scope>NUCLEOTIDE SEQUENCE [LARGE SCALE GENOMIC DNA]</scope>
    <source>
        <strain evidence="9 10">Franzen</strain>
    </source>
</reference>
<feature type="domain" description="Fork-head" evidence="8">
    <location>
        <begin position="119"/>
        <end position="191"/>
    </location>
</feature>
<evidence type="ECO:0000256" key="7">
    <source>
        <dbReference type="SAM" id="MobiDB-lite"/>
    </source>
</evidence>
<gene>
    <name evidence="9" type="ORF">TUBRATIS_13300</name>
</gene>
<evidence type="ECO:0000256" key="1">
    <source>
        <dbReference type="ARBA" id="ARBA00004123"/>
    </source>
</evidence>
<keyword evidence="4" id="KW-0804">Transcription</keyword>
<keyword evidence="10" id="KW-1185">Reference proteome</keyword>
<feature type="DNA-binding region" description="Fork-head" evidence="6">
    <location>
        <begin position="119"/>
        <end position="191"/>
    </location>
</feature>
<name>A0A437ALY8_9MICR</name>
<dbReference type="EMBL" id="RCSS01000288">
    <property type="protein sequence ID" value="RVD92172.1"/>
    <property type="molecule type" value="Genomic_DNA"/>
</dbReference>
<comment type="caution">
    <text evidence="9">The sequence shown here is derived from an EMBL/GenBank/DDBJ whole genome shotgun (WGS) entry which is preliminary data.</text>
</comment>
<evidence type="ECO:0000256" key="3">
    <source>
        <dbReference type="ARBA" id="ARBA00023125"/>
    </source>
</evidence>
<dbReference type="SUPFAM" id="SSF46785">
    <property type="entry name" value="Winged helix' DNA-binding domain"/>
    <property type="match status" value="1"/>
</dbReference>
<dbReference type="AlphaFoldDB" id="A0A437ALY8"/>
<dbReference type="Pfam" id="PF00250">
    <property type="entry name" value="Forkhead"/>
    <property type="match status" value="1"/>
</dbReference>
<keyword evidence="5 6" id="KW-0539">Nucleus</keyword>
<feature type="region of interest" description="Disordered" evidence="7">
    <location>
        <begin position="326"/>
        <end position="350"/>
    </location>
</feature>
<dbReference type="Proteomes" id="UP000282876">
    <property type="component" value="Unassembled WGS sequence"/>
</dbReference>
<dbReference type="GO" id="GO:0000978">
    <property type="term" value="F:RNA polymerase II cis-regulatory region sequence-specific DNA binding"/>
    <property type="evidence" value="ECO:0007669"/>
    <property type="project" value="TreeGrafter"/>
</dbReference>
<dbReference type="SMART" id="SM00339">
    <property type="entry name" value="FH"/>
    <property type="match status" value="1"/>
</dbReference>
<dbReference type="InterPro" id="IPR036390">
    <property type="entry name" value="WH_DNA-bd_sf"/>
</dbReference>
<dbReference type="STRING" id="291195.A0A437ALY8"/>
<dbReference type="OrthoDB" id="5954824at2759"/>
<dbReference type="CDD" id="cd00059">
    <property type="entry name" value="FH_FOX"/>
    <property type="match status" value="1"/>
</dbReference>
<dbReference type="PANTHER" id="PTHR45881:SF5">
    <property type="entry name" value="FORK-HEAD DOMAIN-CONTAINING PROTEIN"/>
    <property type="match status" value="1"/>
</dbReference>
<dbReference type="GO" id="GO:0000981">
    <property type="term" value="F:DNA-binding transcription factor activity, RNA polymerase II-specific"/>
    <property type="evidence" value="ECO:0007669"/>
    <property type="project" value="TreeGrafter"/>
</dbReference>
<comment type="subcellular location">
    <subcellularLocation>
        <location evidence="1 6">Nucleus</location>
    </subcellularLocation>
</comment>
<dbReference type="VEuPathDB" id="MicrosporidiaDB:TUBRATIS_13300"/>
<evidence type="ECO:0000256" key="4">
    <source>
        <dbReference type="ARBA" id="ARBA00023163"/>
    </source>
</evidence>
<evidence type="ECO:0000313" key="9">
    <source>
        <dbReference type="EMBL" id="RVD92172.1"/>
    </source>
</evidence>
<dbReference type="InterPro" id="IPR036388">
    <property type="entry name" value="WH-like_DNA-bd_sf"/>
</dbReference>
<dbReference type="InterPro" id="IPR001766">
    <property type="entry name" value="Fork_head_dom"/>
</dbReference>
<sequence length="350" mass="41231">MKDEDLVSALLMLKHSDNQKNIIATLISGNERIEITNLYYRHICFDISFEPSEKCWYITTKTNLIINEVDVQSNIRLPLKNNSDISYPEDHFLSQEKGKKFLTSTKKIKTYNFRYYNVKQAKSYKQIITEALTKNKCMSLNEIYKYFEKFYNFSYEDSMTWKNSIRHNLSINREFIKVSDEKGSQWTLSNENTNKFSPSPSCSISPHEKRPVDMSNMENNFNINFNKINTNSPYTSLKGNFNTNSSFLRNYVYEPIYKKSFFERKQPMTYPVNLETNKRRRMINDTIDTRNYTNNLKNNYETNCINLESDSKSLVFEISESTDINELGATSDESSEESSSALWKSRRNKK</sequence>
<protein>
    <submittedName>
        <fullName evidence="9">Forkhead box A2-like</fullName>
    </submittedName>
</protein>
<dbReference type="PANTHER" id="PTHR45881">
    <property type="entry name" value="CHECKPOINT SUPPRESSOR 1-LIKE, ISOFORM A-RELATED"/>
    <property type="match status" value="1"/>
</dbReference>
<evidence type="ECO:0000313" key="10">
    <source>
        <dbReference type="Proteomes" id="UP000282876"/>
    </source>
</evidence>
<keyword evidence="3 6" id="KW-0238">DNA-binding</keyword>
<evidence type="ECO:0000259" key="8">
    <source>
        <dbReference type="PROSITE" id="PS50039"/>
    </source>
</evidence>
<proteinExistence type="predicted"/>
<evidence type="ECO:0000256" key="5">
    <source>
        <dbReference type="ARBA" id="ARBA00023242"/>
    </source>
</evidence>
<dbReference type="GO" id="GO:0005634">
    <property type="term" value="C:nucleus"/>
    <property type="evidence" value="ECO:0007669"/>
    <property type="project" value="UniProtKB-SubCell"/>
</dbReference>
<evidence type="ECO:0000256" key="6">
    <source>
        <dbReference type="PROSITE-ProRule" id="PRU00089"/>
    </source>
</evidence>
<dbReference type="PRINTS" id="PR00053">
    <property type="entry name" value="FORKHEAD"/>
</dbReference>
<dbReference type="PROSITE" id="PS00658">
    <property type="entry name" value="FORK_HEAD_2"/>
    <property type="match status" value="1"/>
</dbReference>
<evidence type="ECO:0000256" key="2">
    <source>
        <dbReference type="ARBA" id="ARBA00023015"/>
    </source>
</evidence>